<evidence type="ECO:0000256" key="1">
    <source>
        <dbReference type="SAM" id="Phobius"/>
    </source>
</evidence>
<evidence type="ECO:0000313" key="4">
    <source>
        <dbReference type="Proteomes" id="UP000335415"/>
    </source>
</evidence>
<dbReference type="EMBL" id="VYKJ01000001">
    <property type="protein sequence ID" value="KAA9003155.1"/>
    <property type="molecule type" value="Genomic_DNA"/>
</dbReference>
<feature type="transmembrane region" description="Helical" evidence="1">
    <location>
        <begin position="7"/>
        <end position="30"/>
    </location>
</feature>
<protein>
    <submittedName>
        <fullName evidence="2">Envelope stress response protein PspG</fullName>
    </submittedName>
</protein>
<evidence type="ECO:0000313" key="3">
    <source>
        <dbReference type="EMBL" id="KAA9003155.1"/>
    </source>
</evidence>
<keyword evidence="1" id="KW-0812">Transmembrane</keyword>
<dbReference type="Proteomes" id="UP000335415">
    <property type="component" value="Unassembled WGS sequence"/>
</dbReference>
<dbReference type="InterPro" id="IPR014318">
    <property type="entry name" value="Phageshock_PspG"/>
</dbReference>
<dbReference type="NCBIfam" id="TIGR02975">
    <property type="entry name" value="phageshock_pspG"/>
    <property type="match status" value="1"/>
</dbReference>
<keyword evidence="1" id="KW-1133">Transmembrane helix</keyword>
<dbReference type="OrthoDB" id="6566611at2"/>
<keyword evidence="4" id="KW-1185">Reference proteome</keyword>
<organism evidence="2 4">
    <name type="scientific">Affinibrenneria salicis</name>
    <dbReference type="NCBI Taxonomy" id="2590031"/>
    <lineage>
        <taxon>Bacteria</taxon>
        <taxon>Pseudomonadati</taxon>
        <taxon>Pseudomonadota</taxon>
        <taxon>Gammaproteobacteria</taxon>
        <taxon>Enterobacterales</taxon>
        <taxon>Pectobacteriaceae</taxon>
        <taxon>Affinibrenneria</taxon>
    </lineage>
</organism>
<keyword evidence="1" id="KW-0472">Membrane</keyword>
<comment type="caution">
    <text evidence="2">The sequence shown here is derived from an EMBL/GenBank/DDBJ whole genome shotgun (WGS) entry which is preliminary data.</text>
</comment>
<accession>A0A5J5G5W2</accession>
<proteinExistence type="predicted"/>
<dbReference type="RefSeq" id="WP_150433528.1">
    <property type="nucleotide sequence ID" value="NZ_VYKJ01000001.1"/>
</dbReference>
<name>A0A5J5G5W2_9GAMM</name>
<feature type="transmembrane region" description="Helical" evidence="1">
    <location>
        <begin position="36"/>
        <end position="61"/>
    </location>
</feature>
<reference evidence="2 4" key="1">
    <citation type="submission" date="2019-09" db="EMBL/GenBank/DDBJ databases">
        <authorList>
            <person name="Li Y."/>
        </authorList>
    </citation>
    <scope>NUCLEOTIDE SEQUENCE [LARGE SCALE GENOMIC DNA]</scope>
    <source>
        <strain evidence="2 4">L3-3HA</strain>
    </source>
</reference>
<dbReference type="Pfam" id="PF09583">
    <property type="entry name" value="Phageshock_PspG"/>
    <property type="match status" value="1"/>
</dbReference>
<dbReference type="AlphaFoldDB" id="A0A5J5G5W2"/>
<evidence type="ECO:0000313" key="2">
    <source>
        <dbReference type="EMBL" id="KAA9002557.1"/>
    </source>
</evidence>
<gene>
    <name evidence="2" type="primary">pspG</name>
    <name evidence="2" type="ORF">FJU30_00680</name>
    <name evidence="3" type="ORF">FJU30_04085</name>
</gene>
<dbReference type="EMBL" id="VYKJ01000001">
    <property type="protein sequence ID" value="KAA9002557.1"/>
    <property type="molecule type" value="Genomic_DNA"/>
</dbReference>
<sequence length="72" mass="7963">MLEVCFVVGFFAMLMATGISLAGVIAALFVASLAMLIGGMFVMLINLLPWLLLAVAAVWLWRNMKNKPLRHR</sequence>